<accession>A0A6J6UQE9</accession>
<proteinExistence type="predicted"/>
<evidence type="ECO:0000313" key="2">
    <source>
        <dbReference type="EMBL" id="CAB4760769.1"/>
    </source>
</evidence>
<sequence length="201" mass="20856">MPRKPHAKQKSFEIGDITVRHTLAGMAVFVAGAALIAGATTAHAMGTGNPYQDHQVGVSYVVYQPTTTSGLAQTDTGGPVCSDGSDENLVVTYGTRATTELAIWEGNPICADPDGDGKRVGRPMVLGRASVVTAFCDPADPQAWKGCSAKDVGRFGGSLDVTLPGAGSLSQTRVTLVTDGKHPLSYAALLRVARSMKPVSQ</sequence>
<feature type="transmembrane region" description="Helical" evidence="1">
    <location>
        <begin position="21"/>
        <end position="45"/>
    </location>
</feature>
<name>A0A6J6UQE9_9ZZZZ</name>
<evidence type="ECO:0000256" key="1">
    <source>
        <dbReference type="SAM" id="Phobius"/>
    </source>
</evidence>
<reference evidence="2" key="1">
    <citation type="submission" date="2020-05" db="EMBL/GenBank/DDBJ databases">
        <authorList>
            <person name="Chiriac C."/>
            <person name="Salcher M."/>
            <person name="Ghai R."/>
            <person name="Kavagutti S V."/>
        </authorList>
    </citation>
    <scope>NUCLEOTIDE SEQUENCE</scope>
</reference>
<keyword evidence="1" id="KW-1133">Transmembrane helix</keyword>
<dbReference type="EMBL" id="CAEZYZ010000248">
    <property type="protein sequence ID" value="CAB4760769.1"/>
    <property type="molecule type" value="Genomic_DNA"/>
</dbReference>
<protein>
    <submittedName>
        <fullName evidence="2">Unannotated protein</fullName>
    </submittedName>
</protein>
<keyword evidence="1" id="KW-0472">Membrane</keyword>
<gene>
    <name evidence="2" type="ORF">UFOPK2810_01338</name>
</gene>
<dbReference type="AlphaFoldDB" id="A0A6J6UQE9"/>
<organism evidence="2">
    <name type="scientific">freshwater metagenome</name>
    <dbReference type="NCBI Taxonomy" id="449393"/>
    <lineage>
        <taxon>unclassified sequences</taxon>
        <taxon>metagenomes</taxon>
        <taxon>ecological metagenomes</taxon>
    </lineage>
</organism>
<keyword evidence="1" id="KW-0812">Transmembrane</keyword>